<dbReference type="Gene3D" id="1.25.40.10">
    <property type="entry name" value="Tetratricopeptide repeat domain"/>
    <property type="match status" value="5"/>
</dbReference>
<dbReference type="GO" id="GO:0003723">
    <property type="term" value="F:RNA binding"/>
    <property type="evidence" value="ECO:0007669"/>
    <property type="project" value="InterPro"/>
</dbReference>
<dbReference type="GO" id="GO:0009451">
    <property type="term" value="P:RNA modification"/>
    <property type="evidence" value="ECO:0007669"/>
    <property type="project" value="InterPro"/>
</dbReference>
<dbReference type="InterPro" id="IPR011990">
    <property type="entry name" value="TPR-like_helical_dom_sf"/>
</dbReference>
<gene>
    <name evidence="3" type="ORF">Cni_G19136</name>
</gene>
<dbReference type="PROSITE" id="PS51375">
    <property type="entry name" value="PPR"/>
    <property type="match status" value="5"/>
</dbReference>
<name>A0AAQ3QI93_9LILI</name>
<accession>A0AAQ3QI93</accession>
<reference evidence="3 4" key="1">
    <citation type="submission" date="2023-10" db="EMBL/GenBank/DDBJ databases">
        <title>Chromosome-scale genome assembly provides insights into flower coloration mechanisms of Canna indica.</title>
        <authorList>
            <person name="Li C."/>
        </authorList>
    </citation>
    <scope>NUCLEOTIDE SEQUENCE [LARGE SCALE GENOMIC DNA]</scope>
    <source>
        <tissue evidence="3">Flower</tissue>
    </source>
</reference>
<keyword evidence="1" id="KW-0677">Repeat</keyword>
<dbReference type="PANTHER" id="PTHR24015:SF1063">
    <property type="entry name" value="OS12G0156900 PROTEIN"/>
    <property type="match status" value="1"/>
</dbReference>
<dbReference type="InterPro" id="IPR046848">
    <property type="entry name" value="E_motif"/>
</dbReference>
<dbReference type="NCBIfam" id="TIGR00756">
    <property type="entry name" value="PPR"/>
    <property type="match status" value="5"/>
</dbReference>
<dbReference type="AlphaFoldDB" id="A0AAQ3QI93"/>
<dbReference type="FunFam" id="1.25.40.10:FF:000344">
    <property type="entry name" value="Pentatricopeptide repeat-containing protein"/>
    <property type="match status" value="1"/>
</dbReference>
<dbReference type="InterPro" id="IPR002885">
    <property type="entry name" value="PPR_rpt"/>
</dbReference>
<organism evidence="3 4">
    <name type="scientific">Canna indica</name>
    <name type="common">Indian-shot</name>
    <dbReference type="NCBI Taxonomy" id="4628"/>
    <lineage>
        <taxon>Eukaryota</taxon>
        <taxon>Viridiplantae</taxon>
        <taxon>Streptophyta</taxon>
        <taxon>Embryophyta</taxon>
        <taxon>Tracheophyta</taxon>
        <taxon>Spermatophyta</taxon>
        <taxon>Magnoliopsida</taxon>
        <taxon>Liliopsida</taxon>
        <taxon>Zingiberales</taxon>
        <taxon>Cannaceae</taxon>
        <taxon>Canna</taxon>
    </lineage>
</organism>
<dbReference type="Pfam" id="PF20431">
    <property type="entry name" value="E_motif"/>
    <property type="match status" value="1"/>
</dbReference>
<feature type="repeat" description="PPR" evidence="2">
    <location>
        <begin position="455"/>
        <end position="490"/>
    </location>
</feature>
<evidence type="ECO:0000313" key="4">
    <source>
        <dbReference type="Proteomes" id="UP001327560"/>
    </source>
</evidence>
<dbReference type="Proteomes" id="UP001327560">
    <property type="component" value="Chromosome 6"/>
</dbReference>
<feature type="repeat" description="PPR" evidence="2">
    <location>
        <begin position="117"/>
        <end position="151"/>
    </location>
</feature>
<dbReference type="InterPro" id="IPR046960">
    <property type="entry name" value="PPR_At4g14850-like_plant"/>
</dbReference>
<sequence length="608" mass="67618">MSRYKRCKSHICRPLFSFLRRVRMIALAPPNSIKLFSTVARTPAAKEPLSSLQCGQLLQFLTNLKSLRHGLQLHAHMVASGVLLRNTYLATKLCAMYAACARVRQARAIFDGILLKSSFLWNVMIRCYACGAQPLKALLLYREMPAFGKRADHFTYPFVLMACGDSGLLEVGRRVHSEIVICGYQSDVFVANSLLSMYSKLGQMVSAQKLFDRMSSKDMTSWNTMISGYTRNNDPLRSLSLFADAALARGHLDEATLLGVLPACADLMALKQGREIHAYILRSGMEFNGFLVNALIDVYAKSKFFVGARQLFERMSRKDTVSWNSMICGCARYGDAVESLSLFRRMKSEDAPPDTVTLIAVLGACDRIAALQFGMGLHAHLIRKGLENKVIVGTALKDMYAKCGSLECARQLFDEMPVRNLVSWSSMISGYGLHGKGKEAIACFNEMKTNGITPDEITFTSVLSACSHTGLVHEGKDIFYQMSKVYGLKPKVDHYSCVVDILGRAGDLEGAYRFIIDMDAGMDADIWEALLFACRIHHNIELAEIAAHNIFSLKPKHIGPYVCLSNMYAVDKRWNDAERVRALATLNGLKKTPGYSFVESETKICSLP</sequence>
<evidence type="ECO:0000256" key="2">
    <source>
        <dbReference type="PROSITE-ProRule" id="PRU00708"/>
    </source>
</evidence>
<feature type="repeat" description="PPR" evidence="2">
    <location>
        <begin position="420"/>
        <end position="454"/>
    </location>
</feature>
<dbReference type="FunFam" id="1.25.40.10:FF:000031">
    <property type="entry name" value="Pentatricopeptide repeat-containing protein mitochondrial"/>
    <property type="match status" value="1"/>
</dbReference>
<dbReference type="EMBL" id="CP136895">
    <property type="protein sequence ID" value="WOL10381.1"/>
    <property type="molecule type" value="Genomic_DNA"/>
</dbReference>
<feature type="repeat" description="PPR" evidence="2">
    <location>
        <begin position="319"/>
        <end position="353"/>
    </location>
</feature>
<proteinExistence type="predicted"/>
<dbReference type="Pfam" id="PF13041">
    <property type="entry name" value="PPR_2"/>
    <property type="match status" value="2"/>
</dbReference>
<dbReference type="FunFam" id="1.25.40.10:FF:000090">
    <property type="entry name" value="Pentatricopeptide repeat-containing protein, chloroplastic"/>
    <property type="match status" value="1"/>
</dbReference>
<dbReference type="Pfam" id="PF01535">
    <property type="entry name" value="PPR"/>
    <property type="match status" value="4"/>
</dbReference>
<feature type="repeat" description="PPR" evidence="2">
    <location>
        <begin position="187"/>
        <end position="221"/>
    </location>
</feature>
<protein>
    <submittedName>
        <fullName evidence="3">Pentatricopeptide repeat-containing protein</fullName>
    </submittedName>
</protein>
<evidence type="ECO:0000313" key="3">
    <source>
        <dbReference type="EMBL" id="WOL10381.1"/>
    </source>
</evidence>
<evidence type="ECO:0000256" key="1">
    <source>
        <dbReference type="ARBA" id="ARBA00022737"/>
    </source>
</evidence>
<dbReference type="PANTHER" id="PTHR24015">
    <property type="entry name" value="OS07G0578800 PROTEIN-RELATED"/>
    <property type="match status" value="1"/>
</dbReference>
<keyword evidence="4" id="KW-1185">Reference proteome</keyword>